<dbReference type="EMBL" id="JH002825">
    <property type="protein sequence ID" value="EGW04474.1"/>
    <property type="molecule type" value="Genomic_DNA"/>
</dbReference>
<evidence type="ECO:0000313" key="1">
    <source>
        <dbReference type="EMBL" id="EGW04474.1"/>
    </source>
</evidence>
<reference evidence="2" key="1">
    <citation type="journal article" date="2011" name="Nat. Biotechnol.">
        <title>The genomic sequence of the Chinese hamster ovary (CHO)-K1 cell line.</title>
        <authorList>
            <person name="Xu X."/>
            <person name="Nagarajan H."/>
            <person name="Lewis N.E."/>
            <person name="Pan S."/>
            <person name="Cai Z."/>
            <person name="Liu X."/>
            <person name="Chen W."/>
            <person name="Xie M."/>
            <person name="Wang W."/>
            <person name="Hammond S."/>
            <person name="Andersen M.R."/>
            <person name="Neff N."/>
            <person name="Passarelli B."/>
            <person name="Koh W."/>
            <person name="Fan H.C."/>
            <person name="Wang J."/>
            <person name="Gui Y."/>
            <person name="Lee K.H."/>
            <person name="Betenbaugh M.J."/>
            <person name="Quake S.R."/>
            <person name="Famili I."/>
            <person name="Palsson B.O."/>
            <person name="Wang J."/>
        </authorList>
    </citation>
    <scope>NUCLEOTIDE SEQUENCE [LARGE SCALE GENOMIC DNA]</scope>
    <source>
        <strain evidence="2">CHO K1 cell line</strain>
    </source>
</reference>
<organism evidence="1 2">
    <name type="scientific">Cricetulus griseus</name>
    <name type="common">Chinese hamster</name>
    <name type="synonym">Cricetulus barabensis griseus</name>
    <dbReference type="NCBI Taxonomy" id="10029"/>
    <lineage>
        <taxon>Eukaryota</taxon>
        <taxon>Metazoa</taxon>
        <taxon>Chordata</taxon>
        <taxon>Craniata</taxon>
        <taxon>Vertebrata</taxon>
        <taxon>Euteleostomi</taxon>
        <taxon>Mammalia</taxon>
        <taxon>Eutheria</taxon>
        <taxon>Euarchontoglires</taxon>
        <taxon>Glires</taxon>
        <taxon>Rodentia</taxon>
        <taxon>Myomorpha</taxon>
        <taxon>Muroidea</taxon>
        <taxon>Cricetidae</taxon>
        <taxon>Cricetinae</taxon>
        <taxon>Cricetulus</taxon>
    </lineage>
</organism>
<dbReference type="Proteomes" id="UP000001075">
    <property type="component" value="Unassembled WGS sequence"/>
</dbReference>
<dbReference type="AlphaFoldDB" id="G3IHN5"/>
<gene>
    <name evidence="1" type="ORF">I79_023335</name>
</gene>
<name>G3IHN5_CRIGR</name>
<protein>
    <submittedName>
        <fullName evidence="1">Uncharacterized protein</fullName>
    </submittedName>
</protein>
<evidence type="ECO:0000313" key="2">
    <source>
        <dbReference type="Proteomes" id="UP000001075"/>
    </source>
</evidence>
<sequence length="56" mass="6153">MTCPKEEFIAVCHQFPAFRGSVNSEILVGWFRDLVSGLESTKNAKKPCQVNGLAVV</sequence>
<dbReference type="InParanoid" id="G3IHN5"/>
<proteinExistence type="predicted"/>
<accession>G3IHN5</accession>